<dbReference type="Gene3D" id="3.40.50.2300">
    <property type="match status" value="2"/>
</dbReference>
<organism evidence="8">
    <name type="scientific">Wolinella succinogenes (strain ATCC 29543 / DSM 1740 / CCUG 13145 / JCM 31913 / LMG 7466 / NCTC 11488 / FDC 602W)</name>
    <name type="common">Vibrio succinogenes</name>
    <dbReference type="NCBI Taxonomy" id="273121"/>
    <lineage>
        <taxon>Bacteria</taxon>
        <taxon>Pseudomonadati</taxon>
        <taxon>Campylobacterota</taxon>
        <taxon>Epsilonproteobacteria</taxon>
        <taxon>Campylobacterales</taxon>
        <taxon>Helicobacteraceae</taxon>
        <taxon>Wolinella</taxon>
    </lineage>
</organism>
<dbReference type="Gene3D" id="3.30.565.10">
    <property type="entry name" value="Histidine kinase-like ATPase, C-terminal domain"/>
    <property type="match status" value="1"/>
</dbReference>
<proteinExistence type="predicted"/>
<dbReference type="PROSITE" id="PS50109">
    <property type="entry name" value="HIS_KIN"/>
    <property type="match status" value="1"/>
</dbReference>
<dbReference type="Proteomes" id="UP000000422">
    <property type="component" value="Chromosome"/>
</dbReference>
<reference evidence="7 8" key="1">
    <citation type="journal article" date="2003" name="Proc. Natl. Acad. Sci. U.S.A.">
        <title>Complete genome sequence and analysis of Wolinella succinogenes.</title>
        <authorList>
            <person name="Baar C."/>
            <person name="Eppinger M."/>
            <person name="Raddatz G."/>
            <person name="Simon JM."/>
            <person name="Lanz C."/>
            <person name="Klimmek O."/>
            <person name="Nandakumar R."/>
            <person name="Gross R."/>
            <person name="Rosinus A."/>
            <person name="Keller H."/>
            <person name="Jagtap P."/>
            <person name="Linke B."/>
            <person name="Meyer F."/>
            <person name="Lederer H."/>
            <person name="Schuster S.C."/>
        </authorList>
    </citation>
    <scope>NUCLEOTIDE SEQUENCE [LARGE SCALE GENOMIC DNA]</scope>
    <source>
        <strain evidence="8">ATCC 29543 / DSM 1740 / CCUG 13145 / JCM 31913 / LMG 7466 / NCTC 11488 / FDC 602W</strain>
    </source>
</reference>
<dbReference type="STRING" id="273121.WS0658"/>
<sequence length="739" mass="85571">MKIWLGLLLFLLPLFGESKLQILVINSYHRGFQWSGDVIKGIEKSFADKSKIETSVLYMDSKRIHSNEYFESLSQLYRLQFKGRKYDLIIAVDNFAFEFVTEHYEDMFKDELVLFTGLERFDAARLERLGLSDKVFGLLERRAIPENIQIATKLFPNLKELYIINDISKNGDDSEGFIREAIAEFSPHLEINYIRSSTREEILETFSHYNPSRAILFVRFYQDKLGRLYQNKEIAEMIGQLKTPVFVTDTLFIDKGALGGKLVPIERLGEATGDLALKILSNEVSAPYFKTFDEYLYQLSYPRLKEIDLSPMKTTEFFSRFEVINRPLDFFDRHRDLINYVFVFFPFVLVFAFMLFWNLIKRMNAEELLHEKIEFNDLLLRSVENPIFWRDSRGFLIDCNAQFTRLLGISKDRLVGRSVYDICGDLHTPVLEGLLTKVLQGEGEQYDIDFKNHEGETLSFLVQASEYHDKSEKVAGVVTILFDMTKERRIKEELERQRQFQIQQSKLAEIGEIFSSIAHQWKSPLVEISTIVQELVYKSRKGSLAPAILEEYTKETMTQVTYMSDTLNDFQEFVRPSKQKCSFNVVSVSQKLLELCRHNIRYNYIDLKLDIQDSPRPFIATGYPNEFMQTLLNLINNAKDAILEAKARKRIKKGKITLSIKRLNGRLEISVSDNAGGVSLEAINHIFDIYFTTKSGGHGIGLYMAKVIIEDKMGGKINVSNTEEGACFRIELHDENTHS</sequence>
<dbReference type="eggNOG" id="COG5000">
    <property type="taxonomic scope" value="Bacteria"/>
</dbReference>
<dbReference type="PROSITE" id="PS50113">
    <property type="entry name" value="PAC"/>
    <property type="match status" value="1"/>
</dbReference>
<evidence type="ECO:0000259" key="5">
    <source>
        <dbReference type="PROSITE" id="PS50112"/>
    </source>
</evidence>
<dbReference type="InterPro" id="IPR000700">
    <property type="entry name" value="PAS-assoc_C"/>
</dbReference>
<gene>
    <name evidence="7" type="primary">RHPS</name>
    <name evidence="7" type="ordered locus">WS0658</name>
</gene>
<keyword evidence="7" id="KW-0418">Kinase</keyword>
<name>Q7M9U6_WOLSU</name>
<dbReference type="InterPro" id="IPR035965">
    <property type="entry name" value="PAS-like_dom_sf"/>
</dbReference>
<evidence type="ECO:0000256" key="3">
    <source>
        <dbReference type="SAM" id="Phobius"/>
    </source>
</evidence>
<dbReference type="PANTHER" id="PTHR43065">
    <property type="entry name" value="SENSOR HISTIDINE KINASE"/>
    <property type="match status" value="1"/>
</dbReference>
<dbReference type="InterPro" id="IPR003594">
    <property type="entry name" value="HATPase_dom"/>
</dbReference>
<keyword evidence="3" id="KW-1133">Transmembrane helix</keyword>
<dbReference type="NCBIfam" id="TIGR00229">
    <property type="entry name" value="sensory_box"/>
    <property type="match status" value="1"/>
</dbReference>
<dbReference type="SMART" id="SM00387">
    <property type="entry name" value="HATPase_c"/>
    <property type="match status" value="1"/>
</dbReference>
<dbReference type="eggNOG" id="COG2984">
    <property type="taxonomic scope" value="Bacteria"/>
</dbReference>
<dbReference type="Pfam" id="PF08448">
    <property type="entry name" value="PAS_4"/>
    <property type="match status" value="1"/>
</dbReference>
<feature type="transmembrane region" description="Helical" evidence="3">
    <location>
        <begin position="337"/>
        <end position="360"/>
    </location>
</feature>
<evidence type="ECO:0000256" key="2">
    <source>
        <dbReference type="ARBA" id="ARBA00012438"/>
    </source>
</evidence>
<dbReference type="GO" id="GO:0000155">
    <property type="term" value="F:phosphorelay sensor kinase activity"/>
    <property type="evidence" value="ECO:0007669"/>
    <property type="project" value="InterPro"/>
</dbReference>
<feature type="domain" description="PAC" evidence="6">
    <location>
        <begin position="444"/>
        <end position="496"/>
    </location>
</feature>
<accession>Q7M9U6</accession>
<keyword evidence="7" id="KW-0808">Transferase</keyword>
<evidence type="ECO:0000313" key="8">
    <source>
        <dbReference type="Proteomes" id="UP000000422"/>
    </source>
</evidence>
<dbReference type="AlphaFoldDB" id="Q7M9U6"/>
<dbReference type="HOGENOM" id="CLU_000445_89_20_7"/>
<dbReference type="EMBL" id="BX571658">
    <property type="protein sequence ID" value="CAE09788.1"/>
    <property type="molecule type" value="Genomic_DNA"/>
</dbReference>
<evidence type="ECO:0000259" key="4">
    <source>
        <dbReference type="PROSITE" id="PS50109"/>
    </source>
</evidence>
<dbReference type="InterPro" id="IPR013656">
    <property type="entry name" value="PAS_4"/>
</dbReference>
<dbReference type="Pfam" id="PF02518">
    <property type="entry name" value="HATPase_c"/>
    <property type="match status" value="1"/>
</dbReference>
<dbReference type="PROSITE" id="PS50112">
    <property type="entry name" value="PAS"/>
    <property type="match status" value="1"/>
</dbReference>
<keyword evidence="8" id="KW-1185">Reference proteome</keyword>
<keyword evidence="3" id="KW-0812">Transmembrane</keyword>
<keyword evidence="3" id="KW-0472">Membrane</keyword>
<dbReference type="InterPro" id="IPR000014">
    <property type="entry name" value="PAS"/>
</dbReference>
<dbReference type="PRINTS" id="PR00344">
    <property type="entry name" value="BCTRLSENSOR"/>
</dbReference>
<dbReference type="SMART" id="SM00091">
    <property type="entry name" value="PAS"/>
    <property type="match status" value="1"/>
</dbReference>
<dbReference type="Gene3D" id="3.30.450.20">
    <property type="entry name" value="PAS domain"/>
    <property type="match status" value="1"/>
</dbReference>
<dbReference type="RefSeq" id="WP_011138588.1">
    <property type="nucleotide sequence ID" value="NC_005090.1"/>
</dbReference>
<evidence type="ECO:0000259" key="6">
    <source>
        <dbReference type="PROSITE" id="PS50113"/>
    </source>
</evidence>
<comment type="catalytic activity">
    <reaction evidence="1">
        <text>ATP + protein L-histidine = ADP + protein N-phospho-L-histidine.</text>
        <dbReference type="EC" id="2.7.13.3"/>
    </reaction>
</comment>
<dbReference type="SUPFAM" id="SSF47384">
    <property type="entry name" value="Homodimeric domain of signal transducing histidine kinase"/>
    <property type="match status" value="1"/>
</dbReference>
<evidence type="ECO:0000313" key="7">
    <source>
        <dbReference type="EMBL" id="CAE09788.1"/>
    </source>
</evidence>
<dbReference type="EC" id="2.7.13.3" evidence="2"/>
<dbReference type="SUPFAM" id="SSF55874">
    <property type="entry name" value="ATPase domain of HSP90 chaperone/DNA topoisomerase II/histidine kinase"/>
    <property type="match status" value="1"/>
</dbReference>
<dbReference type="InterPro" id="IPR036097">
    <property type="entry name" value="HisK_dim/P_sf"/>
</dbReference>
<dbReference type="SUPFAM" id="SSF55785">
    <property type="entry name" value="PYP-like sensor domain (PAS domain)"/>
    <property type="match status" value="1"/>
</dbReference>
<dbReference type="KEGG" id="wsu:WS0658"/>
<feature type="domain" description="PAS" evidence="5">
    <location>
        <begin position="379"/>
        <end position="442"/>
    </location>
</feature>
<dbReference type="PANTHER" id="PTHR43065:SF42">
    <property type="entry name" value="TWO-COMPONENT SENSOR PPRA"/>
    <property type="match status" value="1"/>
</dbReference>
<protein>
    <recommendedName>
        <fullName evidence="2">histidine kinase</fullName>
        <ecNumber evidence="2">2.7.13.3</ecNumber>
    </recommendedName>
</protein>
<feature type="domain" description="Histidine kinase" evidence="4">
    <location>
        <begin position="516"/>
        <end position="736"/>
    </location>
</feature>
<evidence type="ECO:0000256" key="1">
    <source>
        <dbReference type="ARBA" id="ARBA00000085"/>
    </source>
</evidence>
<dbReference type="CDD" id="cd00130">
    <property type="entry name" value="PAS"/>
    <property type="match status" value="1"/>
</dbReference>
<dbReference type="Gene3D" id="1.10.287.130">
    <property type="match status" value="1"/>
</dbReference>
<dbReference type="InterPro" id="IPR004358">
    <property type="entry name" value="Sig_transdc_His_kin-like_C"/>
</dbReference>
<dbReference type="InterPro" id="IPR036890">
    <property type="entry name" value="HATPase_C_sf"/>
</dbReference>
<dbReference type="InterPro" id="IPR005467">
    <property type="entry name" value="His_kinase_dom"/>
</dbReference>